<dbReference type="GO" id="GO:0016788">
    <property type="term" value="F:hydrolase activity, acting on ester bonds"/>
    <property type="evidence" value="ECO:0007669"/>
    <property type="project" value="UniProtKB-ARBA"/>
</dbReference>
<dbReference type="EMBL" id="NRRY01000007">
    <property type="protein sequence ID" value="MBK1618136.1"/>
    <property type="molecule type" value="Genomic_DNA"/>
</dbReference>
<evidence type="ECO:0000313" key="2">
    <source>
        <dbReference type="Proteomes" id="UP001138768"/>
    </source>
</evidence>
<proteinExistence type="predicted"/>
<dbReference type="Gene3D" id="3.40.50.1110">
    <property type="entry name" value="SGNH hydrolase"/>
    <property type="match status" value="1"/>
</dbReference>
<dbReference type="Proteomes" id="UP001138768">
    <property type="component" value="Unassembled WGS sequence"/>
</dbReference>
<dbReference type="SUPFAM" id="SSF52266">
    <property type="entry name" value="SGNH hydrolase"/>
    <property type="match status" value="1"/>
</dbReference>
<dbReference type="AlphaFoldDB" id="A0A9X1B3Y2"/>
<keyword evidence="2" id="KW-1185">Reference proteome</keyword>
<comment type="caution">
    <text evidence="1">The sequence shown here is derived from an EMBL/GenBank/DDBJ whole genome shotgun (WGS) entry which is preliminary data.</text>
</comment>
<protein>
    <recommendedName>
        <fullName evidence="3">SGNH hydrolase-type esterase domain-containing protein</fullName>
    </recommendedName>
</protein>
<organism evidence="1 2">
    <name type="scientific">Lamprobacter modestohalophilus</name>
    <dbReference type="NCBI Taxonomy" id="1064514"/>
    <lineage>
        <taxon>Bacteria</taxon>
        <taxon>Pseudomonadati</taxon>
        <taxon>Pseudomonadota</taxon>
        <taxon>Gammaproteobacteria</taxon>
        <taxon>Chromatiales</taxon>
        <taxon>Chromatiaceae</taxon>
        <taxon>Lamprobacter</taxon>
    </lineage>
</organism>
<name>A0A9X1B3Y2_9GAMM</name>
<evidence type="ECO:0008006" key="3">
    <source>
        <dbReference type="Google" id="ProtNLM"/>
    </source>
</evidence>
<gene>
    <name evidence="1" type="ORF">CKO42_06690</name>
</gene>
<dbReference type="InterPro" id="IPR036514">
    <property type="entry name" value="SGNH_hydro_sf"/>
</dbReference>
<reference evidence="1 2" key="1">
    <citation type="journal article" date="2020" name="Microorganisms">
        <title>Osmotic Adaptation and Compatible Solute Biosynthesis of Phototrophic Bacteria as Revealed from Genome Analyses.</title>
        <authorList>
            <person name="Imhoff J.F."/>
            <person name="Rahn T."/>
            <person name="Kunzel S."/>
            <person name="Keller A."/>
            <person name="Neulinger S.C."/>
        </authorList>
    </citation>
    <scope>NUCLEOTIDE SEQUENCE [LARGE SCALE GENOMIC DNA]</scope>
    <source>
        <strain evidence="1 2">DSM 25653</strain>
    </source>
</reference>
<evidence type="ECO:0000313" key="1">
    <source>
        <dbReference type="EMBL" id="MBK1618136.1"/>
    </source>
</evidence>
<accession>A0A9X1B3Y2</accession>
<sequence length="376" mass="42295">MGMVRRLLLGFVWLLFVFLLLQLAGFVFYQFVVSRPISGYGYPTGLEQPHAELGYHYQPNFSARFKGTAYQHILIETNPQGFRDADFAHRSGEGLRVAVLGDSVVLGPGVEADERFTSCLNEPVTARAASAGQSVASSMQSLDWRVLNLGVHAYSFGHYVKLAELDFLGAEPDAVLLGITLNDFAPMQSVGPARRARRQAEGWHKPEWIARIQARIGRTYAARFLDELDTRLRYALLSADEREAYHTTWMRTVVEAWQQDENRERFATRLDQFTDLIEQRGLPLGILLFPELNALSDPATFDGPRQQVRALLAARDLDYCDPYDDFARQPDLDALFLVRDSVHYTPRGHQLLCEAIERCLEAGTLADLAEASSPGR</sequence>